<keyword evidence="1" id="KW-0472">Membrane</keyword>
<comment type="caution">
    <text evidence="2">The sequence shown here is derived from an EMBL/GenBank/DDBJ whole genome shotgun (WGS) entry which is preliminary data.</text>
</comment>
<keyword evidence="1" id="KW-1133">Transmembrane helix</keyword>
<dbReference type="AlphaFoldDB" id="A0A9X2CCR7"/>
<evidence type="ECO:0000313" key="2">
    <source>
        <dbReference type="EMBL" id="MCL1137192.1"/>
    </source>
</evidence>
<keyword evidence="3" id="KW-1185">Reference proteome</keyword>
<feature type="transmembrane region" description="Helical" evidence="1">
    <location>
        <begin position="109"/>
        <end position="127"/>
    </location>
</feature>
<dbReference type="RefSeq" id="WP_248948132.1">
    <property type="nucleotide sequence ID" value="NZ_JAKILB010000001.1"/>
</dbReference>
<sequence length="226" mass="26124">MSNNSHPKWSDFCATRTYPERYKAYLSFCNDYVSWSLEKSDKCRKLAVVALFWAINGLVLYLIGKAGFFDLRVNDESAIVATLFAIPTIIIWISKIYDPDISVLNDLKSQDYLTLLIMYLPLISHLFGVDIELLLPSLSCLGLSISILMYLINRLEGFTRSWSRYRTAGFQVQLNHARFESGHLRENEANERLLEIIEQEVVSRHKDIIDDFHFFGDKVNGFIPKK</sequence>
<dbReference type="EMBL" id="JAKILB010000001">
    <property type="protein sequence ID" value="MCL1137192.1"/>
    <property type="molecule type" value="Genomic_DNA"/>
</dbReference>
<gene>
    <name evidence="2" type="ORF">L2740_01210</name>
</gene>
<name>A0A9X2CCR7_9GAMM</name>
<proteinExistence type="predicted"/>
<organism evidence="2 3">
    <name type="scientific">Shewanella pneumatophori</name>
    <dbReference type="NCBI Taxonomy" id="314092"/>
    <lineage>
        <taxon>Bacteria</taxon>
        <taxon>Pseudomonadati</taxon>
        <taxon>Pseudomonadota</taxon>
        <taxon>Gammaproteobacteria</taxon>
        <taxon>Alteromonadales</taxon>
        <taxon>Shewanellaceae</taxon>
        <taxon>Shewanella</taxon>
    </lineage>
</organism>
<feature type="transmembrane region" description="Helical" evidence="1">
    <location>
        <begin position="78"/>
        <end position="97"/>
    </location>
</feature>
<reference evidence="2" key="1">
    <citation type="submission" date="2022-01" db="EMBL/GenBank/DDBJ databases">
        <title>Whole genome-based taxonomy of the Shewanellaceae.</title>
        <authorList>
            <person name="Martin-Rodriguez A.J."/>
        </authorList>
    </citation>
    <scope>NUCLEOTIDE SEQUENCE</scope>
    <source>
        <strain evidence="2">KCTC 23973</strain>
    </source>
</reference>
<keyword evidence="1" id="KW-0812">Transmembrane</keyword>
<dbReference type="Proteomes" id="UP001139293">
    <property type="component" value="Unassembled WGS sequence"/>
</dbReference>
<evidence type="ECO:0000256" key="1">
    <source>
        <dbReference type="SAM" id="Phobius"/>
    </source>
</evidence>
<feature type="transmembrane region" description="Helical" evidence="1">
    <location>
        <begin position="46"/>
        <end position="63"/>
    </location>
</feature>
<evidence type="ECO:0000313" key="3">
    <source>
        <dbReference type="Proteomes" id="UP001139293"/>
    </source>
</evidence>
<accession>A0A9X2CCR7</accession>
<feature type="transmembrane region" description="Helical" evidence="1">
    <location>
        <begin position="133"/>
        <end position="152"/>
    </location>
</feature>
<protein>
    <submittedName>
        <fullName evidence="2">Uncharacterized protein</fullName>
    </submittedName>
</protein>